<comment type="caution">
    <text evidence="6">The sequence shown here is derived from an EMBL/GenBank/DDBJ whole genome shotgun (WGS) entry which is preliminary data.</text>
</comment>
<keyword evidence="4" id="KW-1133">Transmembrane helix</keyword>
<dbReference type="InterPro" id="IPR006619">
    <property type="entry name" value="PGRP_domain_met/bac"/>
</dbReference>
<dbReference type="GO" id="GO:0045087">
    <property type="term" value="P:innate immune response"/>
    <property type="evidence" value="ECO:0007669"/>
    <property type="project" value="UniProtKB-KW"/>
</dbReference>
<gene>
    <name evidence="6" type="ORF">DCHRY22_LOCUS819</name>
</gene>
<feature type="transmembrane region" description="Helical" evidence="4">
    <location>
        <begin position="90"/>
        <end position="113"/>
    </location>
</feature>
<dbReference type="AlphaFoldDB" id="A0A8J2MFD7"/>
<protein>
    <submittedName>
        <fullName evidence="6">(African queen) hypothetical protein</fullName>
    </submittedName>
</protein>
<keyword evidence="3" id="KW-0391">Immunity</keyword>
<dbReference type="GO" id="GO:0008745">
    <property type="term" value="F:N-acetylmuramoyl-L-alanine amidase activity"/>
    <property type="evidence" value="ECO:0007669"/>
    <property type="project" value="InterPro"/>
</dbReference>
<organism evidence="6 7">
    <name type="scientific">Danaus chrysippus</name>
    <name type="common">African queen</name>
    <dbReference type="NCBI Taxonomy" id="151541"/>
    <lineage>
        <taxon>Eukaryota</taxon>
        <taxon>Metazoa</taxon>
        <taxon>Ecdysozoa</taxon>
        <taxon>Arthropoda</taxon>
        <taxon>Hexapoda</taxon>
        <taxon>Insecta</taxon>
        <taxon>Pterygota</taxon>
        <taxon>Neoptera</taxon>
        <taxon>Endopterygota</taxon>
        <taxon>Lepidoptera</taxon>
        <taxon>Glossata</taxon>
        <taxon>Ditrysia</taxon>
        <taxon>Papilionoidea</taxon>
        <taxon>Nymphalidae</taxon>
        <taxon>Danainae</taxon>
        <taxon>Danaini</taxon>
        <taxon>Danaina</taxon>
        <taxon>Danaus</taxon>
        <taxon>Anosia</taxon>
    </lineage>
</organism>
<dbReference type="Pfam" id="PF01510">
    <property type="entry name" value="Amidase_2"/>
    <property type="match status" value="1"/>
</dbReference>
<dbReference type="GO" id="GO:0009253">
    <property type="term" value="P:peptidoglycan catabolic process"/>
    <property type="evidence" value="ECO:0007669"/>
    <property type="project" value="InterPro"/>
</dbReference>
<proteinExistence type="inferred from homology"/>
<keyword evidence="4" id="KW-0812">Transmembrane</keyword>
<sequence>MWRSREDTGQAVAQGRVPAELSVMDESAIASAIPSPAVANLNITKSSKVHIGPKFVSVTQNVQNAETLKGRFLGLELVSTKQARRLRCSVAVFVCWALVVASALVIYLVYVALPNQQFRLDIGLNETWYLRRGDWQAMAPYAINFLHLPVPKVIIGHSAANYCNQRYRCIEQMLIIQQDHLRRELADIGPNFLVGGNGFIFEGRGANVHGAMVGSLNSKAISIMFMGNYIHDQPDSKQFEHLNVLLDVLVREGVLRQDYTLVGHCQVNFDTISPGPHIMTQLGHFLHWNRANASRCLPRQRMFEND</sequence>
<dbReference type="GO" id="GO:0008270">
    <property type="term" value="F:zinc ion binding"/>
    <property type="evidence" value="ECO:0007669"/>
    <property type="project" value="InterPro"/>
</dbReference>
<keyword evidence="7" id="KW-1185">Reference proteome</keyword>
<evidence type="ECO:0000313" key="6">
    <source>
        <dbReference type="EMBL" id="CAG9558839.1"/>
    </source>
</evidence>
<dbReference type="InterPro" id="IPR015510">
    <property type="entry name" value="PGRP"/>
</dbReference>
<dbReference type="EMBL" id="CAKASE010000043">
    <property type="protein sequence ID" value="CAG9558839.1"/>
    <property type="molecule type" value="Genomic_DNA"/>
</dbReference>
<evidence type="ECO:0000256" key="2">
    <source>
        <dbReference type="ARBA" id="ARBA00022588"/>
    </source>
</evidence>
<dbReference type="PANTHER" id="PTHR11022">
    <property type="entry name" value="PEPTIDOGLYCAN RECOGNITION PROTEIN"/>
    <property type="match status" value="1"/>
</dbReference>
<evidence type="ECO:0000256" key="3">
    <source>
        <dbReference type="ARBA" id="ARBA00022859"/>
    </source>
</evidence>
<dbReference type="SMART" id="SM00701">
    <property type="entry name" value="PGRP"/>
    <property type="match status" value="1"/>
</dbReference>
<keyword evidence="4" id="KW-0472">Membrane</keyword>
<accession>A0A8J2MFD7</accession>
<dbReference type="Proteomes" id="UP000789524">
    <property type="component" value="Unassembled WGS sequence"/>
</dbReference>
<feature type="domain" description="Peptidoglycan recognition protein family" evidence="5">
    <location>
        <begin position="130"/>
        <end position="268"/>
    </location>
</feature>
<evidence type="ECO:0000313" key="7">
    <source>
        <dbReference type="Proteomes" id="UP000789524"/>
    </source>
</evidence>
<keyword evidence="2" id="KW-0399">Innate immunity</keyword>
<comment type="similarity">
    <text evidence="1">Belongs to the N-acetylmuramoyl-L-alanine amidase 2 family.</text>
</comment>
<dbReference type="OrthoDB" id="10001926at2759"/>
<dbReference type="Gene3D" id="3.40.80.10">
    <property type="entry name" value="Peptidoglycan recognition protein-like"/>
    <property type="match status" value="1"/>
</dbReference>
<evidence type="ECO:0000256" key="1">
    <source>
        <dbReference type="ARBA" id="ARBA00007553"/>
    </source>
</evidence>
<evidence type="ECO:0000256" key="4">
    <source>
        <dbReference type="SAM" id="Phobius"/>
    </source>
</evidence>
<evidence type="ECO:0000259" key="5">
    <source>
        <dbReference type="SMART" id="SM00701"/>
    </source>
</evidence>
<reference evidence="6" key="1">
    <citation type="submission" date="2021-09" db="EMBL/GenBank/DDBJ databases">
        <authorList>
            <person name="Martin H S."/>
        </authorList>
    </citation>
    <scope>NUCLEOTIDE SEQUENCE</scope>
</reference>
<dbReference type="PANTHER" id="PTHR11022:SF41">
    <property type="entry name" value="PEPTIDOGLYCAN-RECOGNITION PROTEIN LC-RELATED"/>
    <property type="match status" value="1"/>
</dbReference>
<name>A0A8J2MFD7_9NEOP</name>
<dbReference type="SUPFAM" id="SSF55846">
    <property type="entry name" value="N-acetylmuramoyl-L-alanine amidase-like"/>
    <property type="match status" value="1"/>
</dbReference>
<dbReference type="CDD" id="cd06583">
    <property type="entry name" value="PGRP"/>
    <property type="match status" value="1"/>
</dbReference>
<dbReference type="InterPro" id="IPR002502">
    <property type="entry name" value="Amidase_domain"/>
</dbReference>
<dbReference type="InterPro" id="IPR036505">
    <property type="entry name" value="Amidase/PGRP_sf"/>
</dbReference>